<keyword evidence="2" id="KW-1185">Reference proteome</keyword>
<dbReference type="Proteomes" id="UP000094795">
    <property type="component" value="Unassembled WGS sequence"/>
</dbReference>
<name>A0A1C1YSF9_9HYPH</name>
<dbReference type="OrthoDB" id="9935361at2"/>
<dbReference type="EMBL" id="LQZT01000042">
    <property type="protein sequence ID" value="OCW56300.1"/>
    <property type="molecule type" value="Genomic_DNA"/>
</dbReference>
<organism evidence="1 2">
    <name type="scientific">Hoeflea olei</name>
    <dbReference type="NCBI Taxonomy" id="1480615"/>
    <lineage>
        <taxon>Bacteria</taxon>
        <taxon>Pseudomonadati</taxon>
        <taxon>Pseudomonadota</taxon>
        <taxon>Alphaproteobacteria</taxon>
        <taxon>Hyphomicrobiales</taxon>
        <taxon>Rhizobiaceae</taxon>
        <taxon>Hoeflea</taxon>
    </lineage>
</organism>
<accession>A0A1C1YSF9</accession>
<evidence type="ECO:0000313" key="1">
    <source>
        <dbReference type="EMBL" id="OCW56300.1"/>
    </source>
</evidence>
<protein>
    <submittedName>
        <fullName evidence="1">Uncharacterized protein</fullName>
    </submittedName>
</protein>
<gene>
    <name evidence="1" type="ORF">AWJ14_19590</name>
</gene>
<comment type="caution">
    <text evidence="1">The sequence shown here is derived from an EMBL/GenBank/DDBJ whole genome shotgun (WGS) entry which is preliminary data.</text>
</comment>
<dbReference type="AlphaFoldDB" id="A0A1C1YSF9"/>
<proteinExistence type="predicted"/>
<sequence>MATKYIPKPWKCSTAENFEYDLSRAADRIVKATGLTAAEIQQTYPSIRPYHLRALDNGETLGIRMAFAIIETLGGDVEVRA</sequence>
<dbReference type="RefSeq" id="WP_066182234.1">
    <property type="nucleotide sequence ID" value="NZ_LQZT01000042.1"/>
</dbReference>
<reference evidence="1 2" key="1">
    <citation type="submission" date="2015-12" db="EMBL/GenBank/DDBJ databases">
        <authorList>
            <person name="Shamseldin A."/>
            <person name="Moawad H."/>
            <person name="Abd El-Rahim W.M."/>
            <person name="Sadowsky M.J."/>
        </authorList>
    </citation>
    <scope>NUCLEOTIDE SEQUENCE [LARGE SCALE GENOMIC DNA]</scope>
    <source>
        <strain evidence="1 2">JC234</strain>
    </source>
</reference>
<dbReference type="STRING" id="1480615.AWJ14_19590"/>
<evidence type="ECO:0000313" key="2">
    <source>
        <dbReference type="Proteomes" id="UP000094795"/>
    </source>
</evidence>